<evidence type="ECO:0000256" key="2">
    <source>
        <dbReference type="ARBA" id="ARBA00022630"/>
    </source>
</evidence>
<dbReference type="Proteomes" id="UP000283569">
    <property type="component" value="Unassembled WGS sequence"/>
</dbReference>
<keyword evidence="6" id="KW-0411">Iron-sulfur</keyword>
<dbReference type="InterPro" id="IPR006963">
    <property type="entry name" value="Mopterin_OxRdtase_4Fe-4S_dom"/>
</dbReference>
<evidence type="ECO:0000256" key="4">
    <source>
        <dbReference type="ARBA" id="ARBA00022723"/>
    </source>
</evidence>
<keyword evidence="4" id="KW-0479">Metal-binding</keyword>
<comment type="cofactor">
    <cofactor evidence="1">
        <name>FMN</name>
        <dbReference type="ChEBI" id="CHEBI:58210"/>
    </cofactor>
</comment>
<feature type="domain" description="4Fe-4S Mo/W bis-MGD-type" evidence="7">
    <location>
        <begin position="280"/>
        <end position="336"/>
    </location>
</feature>
<evidence type="ECO:0000256" key="5">
    <source>
        <dbReference type="ARBA" id="ARBA00023004"/>
    </source>
</evidence>
<dbReference type="GO" id="GO:0010181">
    <property type="term" value="F:FMN binding"/>
    <property type="evidence" value="ECO:0007669"/>
    <property type="project" value="TreeGrafter"/>
</dbReference>
<protein>
    <recommendedName>
        <fullName evidence="7">4Fe-4S Mo/W bis-MGD-type domain-containing protein</fullName>
    </recommendedName>
</protein>
<dbReference type="AlphaFoldDB" id="A0A420RYE0"/>
<keyword evidence="2" id="KW-0285">Flavoprotein</keyword>
<sequence length="388" mass="42276">MEIRITDADGFGRLSPKADLAIVVITRADIEAFRVGSTVERLLLFSDDANQVMRFAGRMVIQVEGYDDDPRPLPLIPECVRFFRAVDAQWGYWLHFLLPLPDQLKLIVLMLVDAEPQPGQGAAVSYRMRAPEQLGRVMHRLFHAMNTLHETFDVPRALNEAMTEALPVRALAAAAFAAGDADAAAGRGGSHRRPVAAASIPVQRTKPGTAACRLLRSGAASAGLQDNGVRTFLHRFSAVVRKVRTRFFCAFDRLLLPTAAGPPAPRAAALREDGMNSATTTSVKTVCPYCGVGCGMALDVQGGKVVKVSGIKTHPTNFGRLREQGALLWAWLQEGAHFYVCGDAGRMARDVDAALRQIVQEHGAMTADAATDYLACMSRDRRYARDVY</sequence>
<proteinExistence type="predicted"/>
<organism evidence="8 9">
    <name type="scientific">Gibberella intermedia</name>
    <name type="common">Bulb rot disease fungus</name>
    <name type="synonym">Fusarium proliferatum</name>
    <dbReference type="NCBI Taxonomy" id="948311"/>
    <lineage>
        <taxon>Eukaryota</taxon>
        <taxon>Fungi</taxon>
        <taxon>Dikarya</taxon>
        <taxon>Ascomycota</taxon>
        <taxon>Pezizomycotina</taxon>
        <taxon>Sordariomycetes</taxon>
        <taxon>Hypocreomycetidae</taxon>
        <taxon>Hypocreales</taxon>
        <taxon>Nectriaceae</taxon>
        <taxon>Fusarium</taxon>
        <taxon>Fusarium fujikuroi species complex</taxon>
    </lineage>
</organism>
<reference evidence="8 9" key="1">
    <citation type="journal article" date="2018" name="Sci. Rep.">
        <title>Characterisation of pathogen-specific regions and novel effector candidates in Fusarium oxysporum f. sp. cepae.</title>
        <authorList>
            <person name="Armitage A.D."/>
            <person name="Taylor A."/>
            <person name="Sobczyk M.K."/>
            <person name="Baxter L."/>
            <person name="Greenfield B.P."/>
            <person name="Bates H.J."/>
            <person name="Wilson F."/>
            <person name="Jackson A.C."/>
            <person name="Ott S."/>
            <person name="Harrison R.J."/>
            <person name="Clarkson J.P."/>
        </authorList>
    </citation>
    <scope>NUCLEOTIDE SEQUENCE [LARGE SCALE GENOMIC DNA]</scope>
    <source>
        <strain evidence="8 9">Fp_A8</strain>
    </source>
</reference>
<dbReference type="Pfam" id="PF04879">
    <property type="entry name" value="Molybdop_Fe4S4"/>
    <property type="match status" value="1"/>
</dbReference>
<evidence type="ECO:0000256" key="1">
    <source>
        <dbReference type="ARBA" id="ARBA00001917"/>
    </source>
</evidence>
<dbReference type="GO" id="GO:0050660">
    <property type="term" value="F:flavin adenine dinucleotide binding"/>
    <property type="evidence" value="ECO:0007669"/>
    <property type="project" value="TreeGrafter"/>
</dbReference>
<dbReference type="SUPFAM" id="SSF53706">
    <property type="entry name" value="Formate dehydrogenase/DMSO reductase, domains 1-3"/>
    <property type="match status" value="1"/>
</dbReference>
<evidence type="ECO:0000256" key="6">
    <source>
        <dbReference type="ARBA" id="ARBA00023014"/>
    </source>
</evidence>
<evidence type="ECO:0000313" key="9">
    <source>
        <dbReference type="Proteomes" id="UP000283569"/>
    </source>
</evidence>
<dbReference type="GO" id="GO:0046872">
    <property type="term" value="F:metal ion binding"/>
    <property type="evidence" value="ECO:0007669"/>
    <property type="project" value="UniProtKB-KW"/>
</dbReference>
<evidence type="ECO:0000313" key="8">
    <source>
        <dbReference type="EMBL" id="RKL22048.1"/>
    </source>
</evidence>
<dbReference type="InterPro" id="IPR039261">
    <property type="entry name" value="FNR_nucleotide-bd"/>
</dbReference>
<accession>A0A420RYE0</accession>
<dbReference type="EMBL" id="MRDB01000126">
    <property type="protein sequence ID" value="RKL22048.1"/>
    <property type="molecule type" value="Genomic_DNA"/>
</dbReference>
<evidence type="ECO:0000256" key="3">
    <source>
        <dbReference type="ARBA" id="ARBA00022643"/>
    </source>
</evidence>
<keyword evidence="5" id="KW-0408">Iron</keyword>
<name>A0A420RYE0_GIBIN</name>
<dbReference type="PANTHER" id="PTHR19384:SF128">
    <property type="entry name" value="NADPH OXIDOREDUCTASE A"/>
    <property type="match status" value="1"/>
</dbReference>
<dbReference type="PROSITE" id="PS51669">
    <property type="entry name" value="4FE4S_MOW_BIS_MGD"/>
    <property type="match status" value="1"/>
</dbReference>
<dbReference type="Gene3D" id="3.40.50.80">
    <property type="entry name" value="Nucleotide-binding domain of ferredoxin-NADP reductase (FNR) module"/>
    <property type="match status" value="1"/>
</dbReference>
<evidence type="ECO:0000259" key="7">
    <source>
        <dbReference type="PROSITE" id="PS51669"/>
    </source>
</evidence>
<dbReference type="GO" id="GO:0016491">
    <property type="term" value="F:oxidoreductase activity"/>
    <property type="evidence" value="ECO:0007669"/>
    <property type="project" value="InterPro"/>
</dbReference>
<comment type="caution">
    <text evidence="8">The sequence shown here is derived from an EMBL/GenBank/DDBJ whole genome shotgun (WGS) entry which is preliminary data.</text>
</comment>
<dbReference type="GO" id="GO:0051536">
    <property type="term" value="F:iron-sulfur cluster binding"/>
    <property type="evidence" value="ECO:0007669"/>
    <property type="project" value="UniProtKB-KW"/>
</dbReference>
<keyword evidence="3" id="KW-0288">FMN</keyword>
<gene>
    <name evidence="8" type="ORF">BFJ72_g14775</name>
</gene>
<dbReference type="SMART" id="SM00926">
    <property type="entry name" value="Molybdop_Fe4S4"/>
    <property type="match status" value="1"/>
</dbReference>
<dbReference type="SUPFAM" id="SSF52343">
    <property type="entry name" value="Ferredoxin reductase-like, C-terminal NADP-linked domain"/>
    <property type="match status" value="1"/>
</dbReference>
<dbReference type="PANTHER" id="PTHR19384">
    <property type="entry name" value="NITRIC OXIDE SYNTHASE-RELATED"/>
    <property type="match status" value="1"/>
</dbReference>
<dbReference type="GO" id="GO:0005829">
    <property type="term" value="C:cytosol"/>
    <property type="evidence" value="ECO:0007669"/>
    <property type="project" value="TreeGrafter"/>
</dbReference>